<dbReference type="AlphaFoldDB" id="A0A1M7PS65"/>
<reference evidence="2 3" key="1">
    <citation type="submission" date="2016-11" db="EMBL/GenBank/DDBJ databases">
        <authorList>
            <person name="Jaros S."/>
            <person name="Januszkiewicz K."/>
            <person name="Wedrychowicz H."/>
        </authorList>
    </citation>
    <scope>NUCLEOTIDE SEQUENCE [LARGE SCALE GENOMIC DNA]</scope>
    <source>
        <strain evidence="2 3">DSM 22153</strain>
    </source>
</reference>
<feature type="region of interest" description="Disordered" evidence="1">
    <location>
        <begin position="1"/>
        <end position="21"/>
    </location>
</feature>
<dbReference type="OrthoDB" id="8232342at2"/>
<dbReference type="STRING" id="735517.SAMN05444272_4607"/>
<protein>
    <submittedName>
        <fullName evidence="2">Uncharacterized protein</fullName>
    </submittedName>
</protein>
<organism evidence="2 3">
    <name type="scientific">Roseibium suaedae</name>
    <dbReference type="NCBI Taxonomy" id="735517"/>
    <lineage>
        <taxon>Bacteria</taxon>
        <taxon>Pseudomonadati</taxon>
        <taxon>Pseudomonadota</taxon>
        <taxon>Alphaproteobacteria</taxon>
        <taxon>Hyphomicrobiales</taxon>
        <taxon>Stappiaceae</taxon>
        <taxon>Roseibium</taxon>
    </lineage>
</organism>
<name>A0A1M7PS65_9HYPH</name>
<dbReference type="RefSeq" id="WP_073015808.1">
    <property type="nucleotide sequence ID" value="NZ_FRBW01000011.1"/>
</dbReference>
<sequence>MALPIWPPSLPSAPQRDSYRVSEPFNANDITEFEAGNTRDRPRGSIQYRKIEQTLRMSQSEFAQFDAFVLTDLAKGSRRFLMPVWLGHQSQTKTVKLSGENKFSLATRGRALMITMTLEVEL</sequence>
<keyword evidence="3" id="KW-1185">Reference proteome</keyword>
<dbReference type="Proteomes" id="UP000186002">
    <property type="component" value="Unassembled WGS sequence"/>
</dbReference>
<proteinExistence type="predicted"/>
<accession>A0A1M7PS65</accession>
<dbReference type="EMBL" id="FRBW01000011">
    <property type="protein sequence ID" value="SHN20193.1"/>
    <property type="molecule type" value="Genomic_DNA"/>
</dbReference>
<evidence type="ECO:0000256" key="1">
    <source>
        <dbReference type="SAM" id="MobiDB-lite"/>
    </source>
</evidence>
<evidence type="ECO:0000313" key="3">
    <source>
        <dbReference type="Proteomes" id="UP000186002"/>
    </source>
</evidence>
<feature type="compositionally biased region" description="Pro residues" evidence="1">
    <location>
        <begin position="1"/>
        <end position="11"/>
    </location>
</feature>
<evidence type="ECO:0000313" key="2">
    <source>
        <dbReference type="EMBL" id="SHN20193.1"/>
    </source>
</evidence>
<gene>
    <name evidence="2" type="ORF">SAMN05444272_4607</name>
</gene>